<gene>
    <name evidence="2" type="ORF">CCS01_14670</name>
</gene>
<organism evidence="2 3">
    <name type="scientific">Rhodopila globiformis</name>
    <name type="common">Rhodopseudomonas globiformis</name>
    <dbReference type="NCBI Taxonomy" id="1071"/>
    <lineage>
        <taxon>Bacteria</taxon>
        <taxon>Pseudomonadati</taxon>
        <taxon>Pseudomonadota</taxon>
        <taxon>Alphaproteobacteria</taxon>
        <taxon>Acetobacterales</taxon>
        <taxon>Acetobacteraceae</taxon>
        <taxon>Rhodopila</taxon>
    </lineage>
</organism>
<evidence type="ECO:0000313" key="2">
    <source>
        <dbReference type="EMBL" id="PPQ33307.1"/>
    </source>
</evidence>
<feature type="region of interest" description="Disordered" evidence="1">
    <location>
        <begin position="1"/>
        <end position="26"/>
    </location>
</feature>
<dbReference type="EMBL" id="NHRY01000149">
    <property type="protein sequence ID" value="PPQ33307.1"/>
    <property type="molecule type" value="Genomic_DNA"/>
</dbReference>
<comment type="caution">
    <text evidence="2">The sequence shown here is derived from an EMBL/GenBank/DDBJ whole genome shotgun (WGS) entry which is preliminary data.</text>
</comment>
<dbReference type="RefSeq" id="WP_104519590.1">
    <property type="nucleotide sequence ID" value="NZ_NHRY01000149.1"/>
</dbReference>
<dbReference type="AlphaFoldDB" id="A0A2S6NFC9"/>
<dbReference type="OrthoDB" id="9778733at2"/>
<feature type="compositionally biased region" description="Low complexity" evidence="1">
    <location>
        <begin position="8"/>
        <end position="20"/>
    </location>
</feature>
<dbReference type="Proteomes" id="UP000239724">
    <property type="component" value="Unassembled WGS sequence"/>
</dbReference>
<dbReference type="SUPFAM" id="SSF53756">
    <property type="entry name" value="UDP-Glycosyltransferase/glycogen phosphorylase"/>
    <property type="match status" value="1"/>
</dbReference>
<dbReference type="Pfam" id="PF01075">
    <property type="entry name" value="Glyco_transf_9"/>
    <property type="match status" value="1"/>
</dbReference>
<evidence type="ECO:0000313" key="3">
    <source>
        <dbReference type="Proteomes" id="UP000239724"/>
    </source>
</evidence>
<dbReference type="InterPro" id="IPR011990">
    <property type="entry name" value="TPR-like_helical_dom_sf"/>
</dbReference>
<proteinExistence type="predicted"/>
<evidence type="ECO:0000256" key="1">
    <source>
        <dbReference type="SAM" id="MobiDB-lite"/>
    </source>
</evidence>
<dbReference type="Gene3D" id="1.25.40.10">
    <property type="entry name" value="Tetratricopeptide repeat domain"/>
    <property type="match status" value="1"/>
</dbReference>
<keyword evidence="3" id="KW-1185">Reference proteome</keyword>
<reference evidence="2 3" key="1">
    <citation type="journal article" date="2018" name="Arch. Microbiol.">
        <title>New insights into the metabolic potential of the phototrophic purple bacterium Rhodopila globiformis DSM 161(T) from its draft genome sequence and evidence for a vanadium-dependent nitrogenase.</title>
        <authorList>
            <person name="Imhoff J.F."/>
            <person name="Rahn T."/>
            <person name="Kunzel S."/>
            <person name="Neulinger S.C."/>
        </authorList>
    </citation>
    <scope>NUCLEOTIDE SEQUENCE [LARGE SCALE GENOMIC DNA]</scope>
    <source>
        <strain evidence="2 3">DSM 161</strain>
    </source>
</reference>
<name>A0A2S6NFC9_RHOGL</name>
<dbReference type="GO" id="GO:0006493">
    <property type="term" value="P:protein O-linked glycosylation"/>
    <property type="evidence" value="ECO:0007669"/>
    <property type="project" value="InterPro"/>
</dbReference>
<dbReference type="Gene3D" id="3.40.50.2000">
    <property type="entry name" value="Glycogen Phosphorylase B"/>
    <property type="match status" value="1"/>
</dbReference>
<dbReference type="PANTHER" id="PTHR44366:SF1">
    <property type="entry name" value="UDP-N-ACETYLGLUCOSAMINE--PEPTIDE N-ACETYLGLUCOSAMINYLTRANSFERASE 110 KDA SUBUNIT"/>
    <property type="match status" value="1"/>
</dbReference>
<dbReference type="PANTHER" id="PTHR44366">
    <property type="entry name" value="UDP-N-ACETYLGLUCOSAMINE--PEPTIDE N-ACETYLGLUCOSAMINYLTRANSFERASE 110 KDA SUBUNIT"/>
    <property type="match status" value="1"/>
</dbReference>
<dbReference type="SUPFAM" id="SSF48452">
    <property type="entry name" value="TPR-like"/>
    <property type="match status" value="1"/>
</dbReference>
<accession>A0A2S6NFC9</accession>
<sequence length="482" mass="52073">MSATSFVQQPSGGQAGSQPATTTPGGETVEQALARAQTAAQAKRLHEASGICADVLAASPDHPAALALHGIIIGMTGDAETAVTLLRKAIGLRPGNATWYAHLSSLCRATYRMDEALAAGQESIRLDPNNPENLVNLSLIFVDVDDRERATACLLRAVGLKHDHADGHLALAQTLLASGDFDAGWIEYEWRNLTEAGKATMPAMTSAPWNGMRIPNGRLLLVGDQGYGDTIQFARYIPMAAKRCQELILGCSAEMAPLLANIPGVKQYCHRWADVPGHAAHCRLSSLPYLFHTRLDTIPAGIPYLKADPARVAHWRERLDATLPAGVKRIGLAWTGRPTHPNDRRRSMPLAQLGLLADAGPAAFVSLQKPMLPRDLPNLPLFPGLTDLGADLADFGETAALIENLDLVVTVDTSMGHLAGALGKPAWILIPKAADWRWLLEREDSPWYPSVRLFRQPKPGDWNEPLQRLRVALAEELDHGGA</sequence>
<dbReference type="InterPro" id="IPR002201">
    <property type="entry name" value="Glyco_trans_9"/>
</dbReference>
<dbReference type="InterPro" id="IPR037919">
    <property type="entry name" value="OGT"/>
</dbReference>
<protein>
    <submittedName>
        <fullName evidence="2">Uncharacterized protein</fullName>
    </submittedName>
</protein>
<dbReference type="GO" id="GO:0097363">
    <property type="term" value="F:protein O-acetylglucosaminyltransferase activity"/>
    <property type="evidence" value="ECO:0007669"/>
    <property type="project" value="TreeGrafter"/>
</dbReference>